<accession>T0XZN7</accession>
<dbReference type="Gene3D" id="3.30.1360.120">
    <property type="entry name" value="Probable tRNA modification gtpase trme, domain 1"/>
    <property type="match status" value="1"/>
</dbReference>
<feature type="domain" description="GCVT N-terminal" evidence="1">
    <location>
        <begin position="21"/>
        <end position="183"/>
    </location>
</feature>
<dbReference type="GO" id="GO:0032259">
    <property type="term" value="P:methylation"/>
    <property type="evidence" value="ECO:0007669"/>
    <property type="project" value="UniProtKB-KW"/>
</dbReference>
<dbReference type="InterPro" id="IPR028896">
    <property type="entry name" value="GcvT/YgfZ/DmdA"/>
</dbReference>
<evidence type="ECO:0000259" key="1">
    <source>
        <dbReference type="Pfam" id="PF01571"/>
    </source>
</evidence>
<gene>
    <name evidence="2" type="ORF">B1B_19634</name>
</gene>
<dbReference type="InterPro" id="IPR027266">
    <property type="entry name" value="TrmE/GcvT-like"/>
</dbReference>
<dbReference type="GO" id="GO:0008168">
    <property type="term" value="F:methyltransferase activity"/>
    <property type="evidence" value="ECO:0007669"/>
    <property type="project" value="UniProtKB-KW"/>
</dbReference>
<dbReference type="InterPro" id="IPR006222">
    <property type="entry name" value="GCVT_N"/>
</dbReference>
<dbReference type="SUPFAM" id="SSF103025">
    <property type="entry name" value="Folate-binding domain"/>
    <property type="match status" value="1"/>
</dbReference>
<dbReference type="PANTHER" id="PTHR43757:SF2">
    <property type="entry name" value="AMINOMETHYLTRANSFERASE, MITOCHONDRIAL"/>
    <property type="match status" value="1"/>
</dbReference>
<evidence type="ECO:0000313" key="2">
    <source>
        <dbReference type="EMBL" id="EQD26233.1"/>
    </source>
</evidence>
<keyword evidence="2" id="KW-0808">Transferase</keyword>
<keyword evidence="2" id="KW-0489">Methyltransferase</keyword>
<organism evidence="2">
    <name type="scientific">mine drainage metagenome</name>
    <dbReference type="NCBI Taxonomy" id="410659"/>
    <lineage>
        <taxon>unclassified sequences</taxon>
        <taxon>metagenomes</taxon>
        <taxon>ecological metagenomes</taxon>
    </lineage>
</organism>
<sequence length="217" mass="23479">MIGITEPPPRPQGPLLRTPLFALHQAQGGHLVPFHGWELPLYYAGTGILREHEAVRRDVGVFDVSHMGILTLEGPGSAALLSRRTPSNALRGKPGQARYTCLLDPEAHLVDDALWMRTDDRGDPTNFLLVPNAGTAPRIFEVLLQHRGRSCEIKQHNGAAGILAVQGPRSRELLESLFPWDLSGLLPYTGAFFPLSGTRSGGPTAGPSRSGCAITPW</sequence>
<dbReference type="PANTHER" id="PTHR43757">
    <property type="entry name" value="AMINOMETHYLTRANSFERASE"/>
    <property type="match status" value="1"/>
</dbReference>
<dbReference type="Pfam" id="PF01571">
    <property type="entry name" value="GCV_T"/>
    <property type="match status" value="1"/>
</dbReference>
<reference evidence="2" key="1">
    <citation type="submission" date="2013-08" db="EMBL/GenBank/DDBJ databases">
        <authorList>
            <person name="Mendez C."/>
            <person name="Richter M."/>
            <person name="Ferrer M."/>
            <person name="Sanchez J."/>
        </authorList>
    </citation>
    <scope>NUCLEOTIDE SEQUENCE</scope>
</reference>
<dbReference type="AlphaFoldDB" id="T0XZN7"/>
<name>T0XZN7_9ZZZZ</name>
<proteinExistence type="predicted"/>
<dbReference type="EMBL" id="AUZY01013197">
    <property type="protein sequence ID" value="EQD26233.1"/>
    <property type="molecule type" value="Genomic_DNA"/>
</dbReference>
<reference evidence="2" key="2">
    <citation type="journal article" date="2014" name="ISME J.">
        <title>Microbial stratification in low pH oxic and suboxic macroscopic growths along an acid mine drainage.</title>
        <authorList>
            <person name="Mendez-Garcia C."/>
            <person name="Mesa V."/>
            <person name="Sprenger R.R."/>
            <person name="Richter M."/>
            <person name="Diez M.S."/>
            <person name="Solano J."/>
            <person name="Bargiela R."/>
            <person name="Golyshina O.V."/>
            <person name="Manteca A."/>
            <person name="Ramos J.L."/>
            <person name="Gallego J.R."/>
            <person name="Llorente I."/>
            <person name="Martins Dos Santos V.A."/>
            <person name="Jensen O.N."/>
            <person name="Pelaez A.I."/>
            <person name="Sanchez J."/>
            <person name="Ferrer M."/>
        </authorList>
    </citation>
    <scope>NUCLEOTIDE SEQUENCE</scope>
</reference>
<comment type="caution">
    <text evidence="2">The sequence shown here is derived from an EMBL/GenBank/DDBJ whole genome shotgun (WGS) entry which is preliminary data.</text>
</comment>
<protein>
    <submittedName>
        <fullName evidence="2">Glycine cleavage system aminomethyltransferase T</fullName>
    </submittedName>
</protein>